<reference evidence="7" key="1">
    <citation type="submission" date="2020-05" db="EMBL/GenBank/DDBJ databases">
        <authorList>
            <person name="Chiriac C."/>
            <person name="Salcher M."/>
            <person name="Ghai R."/>
            <person name="Kavagutti S V."/>
        </authorList>
    </citation>
    <scope>NUCLEOTIDE SEQUENCE</scope>
</reference>
<organism evidence="7">
    <name type="scientific">freshwater metagenome</name>
    <dbReference type="NCBI Taxonomy" id="449393"/>
    <lineage>
        <taxon>unclassified sequences</taxon>
        <taxon>metagenomes</taxon>
        <taxon>ecological metagenomes</taxon>
    </lineage>
</organism>
<dbReference type="AlphaFoldDB" id="A0A6J6MXE6"/>
<dbReference type="GO" id="GO:0005886">
    <property type="term" value="C:plasma membrane"/>
    <property type="evidence" value="ECO:0007669"/>
    <property type="project" value="UniProtKB-SubCell"/>
</dbReference>
<comment type="subcellular location">
    <subcellularLocation>
        <location evidence="1">Cell membrane</location>
        <topology evidence="1">Multi-pass membrane protein</topology>
    </subcellularLocation>
</comment>
<feature type="transmembrane region" description="Helical" evidence="6">
    <location>
        <begin position="88"/>
        <end position="110"/>
    </location>
</feature>
<proteinExistence type="predicted"/>
<feature type="transmembrane region" description="Helical" evidence="6">
    <location>
        <begin position="461"/>
        <end position="483"/>
    </location>
</feature>
<feature type="transmembrane region" description="Helical" evidence="6">
    <location>
        <begin position="377"/>
        <end position="405"/>
    </location>
</feature>
<dbReference type="GO" id="GO:0022857">
    <property type="term" value="F:transmembrane transporter activity"/>
    <property type="evidence" value="ECO:0007669"/>
    <property type="project" value="InterPro"/>
</dbReference>
<keyword evidence="3 6" id="KW-0812">Transmembrane</keyword>
<feature type="transmembrane region" description="Helical" evidence="6">
    <location>
        <begin position="49"/>
        <end position="67"/>
    </location>
</feature>
<feature type="transmembrane region" description="Helical" evidence="6">
    <location>
        <begin position="347"/>
        <end position="371"/>
    </location>
</feature>
<evidence type="ECO:0000256" key="4">
    <source>
        <dbReference type="ARBA" id="ARBA00022989"/>
    </source>
</evidence>
<dbReference type="InterPro" id="IPR002293">
    <property type="entry name" value="AA/rel_permease1"/>
</dbReference>
<dbReference type="PIRSF" id="PIRSF006060">
    <property type="entry name" value="AA_transporter"/>
    <property type="match status" value="1"/>
</dbReference>
<gene>
    <name evidence="7" type="ORF">UFOPK2370_00086</name>
</gene>
<feature type="transmembrane region" description="Helical" evidence="6">
    <location>
        <begin position="298"/>
        <end position="318"/>
    </location>
</feature>
<evidence type="ECO:0000256" key="3">
    <source>
        <dbReference type="ARBA" id="ARBA00022692"/>
    </source>
</evidence>
<dbReference type="Gene3D" id="1.20.1740.10">
    <property type="entry name" value="Amino acid/polyamine transporter I"/>
    <property type="match status" value="1"/>
</dbReference>
<dbReference type="PANTHER" id="PTHR42770">
    <property type="entry name" value="AMINO ACID TRANSPORTER-RELATED"/>
    <property type="match status" value="1"/>
</dbReference>
<evidence type="ECO:0000256" key="1">
    <source>
        <dbReference type="ARBA" id="ARBA00004651"/>
    </source>
</evidence>
<evidence type="ECO:0000256" key="5">
    <source>
        <dbReference type="ARBA" id="ARBA00023136"/>
    </source>
</evidence>
<dbReference type="InterPro" id="IPR050367">
    <property type="entry name" value="APC_superfamily"/>
</dbReference>
<feature type="transmembrane region" description="Helical" evidence="6">
    <location>
        <begin position="130"/>
        <end position="149"/>
    </location>
</feature>
<feature type="transmembrane region" description="Helical" evidence="6">
    <location>
        <begin position="156"/>
        <end position="179"/>
    </location>
</feature>
<name>A0A6J6MXE6_9ZZZZ</name>
<dbReference type="EMBL" id="CAEZXK010000001">
    <property type="protein sequence ID" value="CAB4678512.1"/>
    <property type="molecule type" value="Genomic_DNA"/>
</dbReference>
<accession>A0A6J6MXE6</accession>
<feature type="transmembrane region" description="Helical" evidence="6">
    <location>
        <begin position="12"/>
        <end position="37"/>
    </location>
</feature>
<evidence type="ECO:0000256" key="2">
    <source>
        <dbReference type="ARBA" id="ARBA00022475"/>
    </source>
</evidence>
<keyword evidence="5 6" id="KW-0472">Membrane</keyword>
<dbReference type="Pfam" id="PF13520">
    <property type="entry name" value="AA_permease_2"/>
    <property type="match status" value="1"/>
</dbReference>
<keyword evidence="4 6" id="KW-1133">Transmembrane helix</keyword>
<protein>
    <submittedName>
        <fullName evidence="7">Unannotated protein</fullName>
    </submittedName>
</protein>
<evidence type="ECO:0000256" key="6">
    <source>
        <dbReference type="SAM" id="Phobius"/>
    </source>
</evidence>
<dbReference type="PANTHER" id="PTHR42770:SF16">
    <property type="entry name" value="AMINO ACID PERMEASE"/>
    <property type="match status" value="1"/>
</dbReference>
<feature type="transmembrane region" description="Helical" evidence="6">
    <location>
        <begin position="417"/>
        <end position="441"/>
    </location>
</feature>
<keyword evidence="2" id="KW-1003">Cell membrane</keyword>
<sequence length="497" mass="51415">MSDTQLKKGRLGVLGIVFFVVAASAPLVGMTGAVPVAMLAGNGAAAPGAYLAVGLVLLLFSVGYTAMSSRVTNTGAFFAYVGRGLGTNAGVASAFASIVAYITIQLAIYGFFGGLMAGEMAARFSIDLPWYAWAIVAWLIVTGLSLLSVDVGAKVLGVLIVLEVLALFTTAIVILVAGGPEGMNFGASFSPDQIFVGGFAGGAGIAIAFAFASFIGFEATAIYGEETTNPKRVVPKATYWAIGIITVLFAITSFAMVTGMGASKIFDEVIARSAVEGVPLANPAGVLFSLTDQYVGSWMTQIMSVLVISSLFAGLLAFQNANSRYFFALGRGGVLPKRFGMTNNAGAPSAGVILTSVIALVVMVGFAAAGLDGIGNLFFWMSAVAVIAIIFVEILVSIAVVAHFMKEGGENVWRSKVAPIASAIALAVGLYLLMSRFNLLAGTVPEGVDPSLPESAWQLNTLGWVLVLSPFIAALVGYLFAVVNKKENASLVKDILS</sequence>
<feature type="transmembrane region" description="Helical" evidence="6">
    <location>
        <begin position="237"/>
        <end position="257"/>
    </location>
</feature>
<evidence type="ECO:0000313" key="7">
    <source>
        <dbReference type="EMBL" id="CAB4678512.1"/>
    </source>
</evidence>
<feature type="transmembrane region" description="Helical" evidence="6">
    <location>
        <begin position="194"/>
        <end position="217"/>
    </location>
</feature>